<accession>A0A1X2IBV4</accession>
<sequence>MPQLRDICSVEFFDTFFNPLFIRTLAMVDKEMLGGVQLEDDIWANCVGIILNLIEDSLVDDETTHSRRPNHVHKQKRKEEHGQAPKLLTVTTQPSTESLKRKRSFSEGLEDRKLKKLSDNLANDIARSLSVADSSMDCAESRRSSTMPSSSSFNHAFGSPLLPSPIPRISTSSNAITNLTTPFHENLKSIPPSVPSSHLAVKFDQQMQQQAQLLGMAIDDYKVYFDKLWGQARHTMDQLLHMVHQDYSTFDQIKACLQTFLLLSKELTGDHYSLFLDMFPEWKTWDTFIQKIANYVQCVDDMQNLVNQPVKTSSDIQQYINDLNQLVDSRSSLYGDFLIHNGLEWKAMGLPISGELLNTVKHWFLRVCLSLLGELDMVCSNIQQQISVNEDWNVYSDGDEQMEYLLEGMEVIGRILTFIGTTNQRIKSHCHLLATVYGQWVSEYLEYLNQEQTGYRMAMVKKMSQNNHNGKSSGRTDLRLMQQMESMVRLLNTLQVVQDLDNVNGMIDHGDIQEKQGLDDVNLETTTDMLVEITVRAIAVIETHRSLHCHDVKGATNIMSRPLQSSYIYMEESLLSFADKVVELSGREWIDGSKVLRLHQFLEDMELSFGED</sequence>
<dbReference type="Proteomes" id="UP000193560">
    <property type="component" value="Unassembled WGS sequence"/>
</dbReference>
<evidence type="ECO:0000313" key="2">
    <source>
        <dbReference type="EMBL" id="ORZ13583.1"/>
    </source>
</evidence>
<evidence type="ECO:0000256" key="1">
    <source>
        <dbReference type="SAM" id="MobiDB-lite"/>
    </source>
</evidence>
<proteinExistence type="predicted"/>
<feature type="region of interest" description="Disordered" evidence="1">
    <location>
        <begin position="62"/>
        <end position="105"/>
    </location>
</feature>
<protein>
    <submittedName>
        <fullName evidence="2">Uncharacterized protein</fullName>
    </submittedName>
</protein>
<reference evidence="2 3" key="1">
    <citation type="submission" date="2016-07" db="EMBL/GenBank/DDBJ databases">
        <title>Pervasive Adenine N6-methylation of Active Genes in Fungi.</title>
        <authorList>
            <consortium name="DOE Joint Genome Institute"/>
            <person name="Mondo S.J."/>
            <person name="Dannebaum R.O."/>
            <person name="Kuo R.C."/>
            <person name="Labutti K."/>
            <person name="Haridas S."/>
            <person name="Kuo A."/>
            <person name="Salamov A."/>
            <person name="Ahrendt S.R."/>
            <person name="Lipzen A."/>
            <person name="Sullivan W."/>
            <person name="Andreopoulos W.B."/>
            <person name="Clum A."/>
            <person name="Lindquist E."/>
            <person name="Daum C."/>
            <person name="Ramamoorthy G.K."/>
            <person name="Gryganskyi A."/>
            <person name="Culley D."/>
            <person name="Magnuson J.K."/>
            <person name="James T.Y."/>
            <person name="O'Malley M.A."/>
            <person name="Stajich J.E."/>
            <person name="Spatafora J.W."/>
            <person name="Visel A."/>
            <person name="Grigoriev I.V."/>
        </authorList>
    </citation>
    <scope>NUCLEOTIDE SEQUENCE [LARGE SCALE GENOMIC DNA]</scope>
    <source>
        <strain evidence="2 3">NRRL 1336</strain>
    </source>
</reference>
<gene>
    <name evidence="2" type="ORF">BCR42DRAFT_418595</name>
</gene>
<dbReference type="OrthoDB" id="2162799at2759"/>
<name>A0A1X2IBV4_9FUNG</name>
<dbReference type="AlphaFoldDB" id="A0A1X2IBV4"/>
<evidence type="ECO:0000313" key="3">
    <source>
        <dbReference type="Proteomes" id="UP000193560"/>
    </source>
</evidence>
<dbReference type="EMBL" id="MCGE01000016">
    <property type="protein sequence ID" value="ORZ13583.1"/>
    <property type="molecule type" value="Genomic_DNA"/>
</dbReference>
<organism evidence="2 3">
    <name type="scientific">Absidia repens</name>
    <dbReference type="NCBI Taxonomy" id="90262"/>
    <lineage>
        <taxon>Eukaryota</taxon>
        <taxon>Fungi</taxon>
        <taxon>Fungi incertae sedis</taxon>
        <taxon>Mucoromycota</taxon>
        <taxon>Mucoromycotina</taxon>
        <taxon>Mucoromycetes</taxon>
        <taxon>Mucorales</taxon>
        <taxon>Cunninghamellaceae</taxon>
        <taxon>Absidia</taxon>
    </lineage>
</organism>
<dbReference type="STRING" id="90262.A0A1X2IBV4"/>
<feature type="compositionally biased region" description="Basic residues" evidence="1">
    <location>
        <begin position="66"/>
        <end position="76"/>
    </location>
</feature>
<comment type="caution">
    <text evidence="2">The sequence shown here is derived from an EMBL/GenBank/DDBJ whole genome shotgun (WGS) entry which is preliminary data.</text>
</comment>
<keyword evidence="3" id="KW-1185">Reference proteome</keyword>